<dbReference type="PANTHER" id="PTHR45974">
    <property type="entry name" value="RECEPTOR-LIKE PROTEIN 55"/>
    <property type="match status" value="1"/>
</dbReference>
<dbReference type="InterPro" id="IPR013210">
    <property type="entry name" value="LRR_N_plant-typ"/>
</dbReference>
<evidence type="ECO:0000256" key="16">
    <source>
        <dbReference type="ARBA" id="ARBA00023180"/>
    </source>
</evidence>
<dbReference type="OMA" id="FASWAPT"/>
<keyword evidence="13 19" id="KW-1133">Transmembrane helix</keyword>
<dbReference type="SUPFAM" id="SSF52058">
    <property type="entry name" value="L domain-like"/>
    <property type="match status" value="1"/>
</dbReference>
<dbReference type="SUPFAM" id="SSF56112">
    <property type="entry name" value="Protein kinase-like (PK-like)"/>
    <property type="match status" value="1"/>
</dbReference>
<evidence type="ECO:0000256" key="5">
    <source>
        <dbReference type="ARBA" id="ARBA00022614"/>
    </source>
</evidence>
<evidence type="ECO:0000256" key="19">
    <source>
        <dbReference type="SAM" id="Phobius"/>
    </source>
</evidence>
<dbReference type="FunFam" id="3.80.10.10:FF:000363">
    <property type="entry name" value="Leucine-rich repeat family protein"/>
    <property type="match status" value="1"/>
</dbReference>
<dbReference type="Gene3D" id="3.80.10.10">
    <property type="entry name" value="Ribonuclease Inhibitor"/>
    <property type="match status" value="3"/>
</dbReference>
<dbReference type="InterPro" id="IPR008271">
    <property type="entry name" value="Ser/Thr_kinase_AS"/>
</dbReference>
<dbReference type="GO" id="GO:0004672">
    <property type="term" value="F:protein kinase activity"/>
    <property type="evidence" value="ECO:0000318"/>
    <property type="project" value="GO_Central"/>
</dbReference>
<dbReference type="EC" id="2.7.11.1" evidence="3"/>
<comment type="similarity">
    <text evidence="2">Belongs to the protein kinase superfamily. Ser/Thr protein kinase family.</text>
</comment>
<gene>
    <name evidence="22" type="ORF">MANES_09G119200v8</name>
</gene>
<proteinExistence type="inferred from homology"/>
<organism evidence="22 23">
    <name type="scientific">Manihot esculenta</name>
    <name type="common">Cassava</name>
    <name type="synonym">Jatropha manihot</name>
    <dbReference type="NCBI Taxonomy" id="3983"/>
    <lineage>
        <taxon>Eukaryota</taxon>
        <taxon>Viridiplantae</taxon>
        <taxon>Streptophyta</taxon>
        <taxon>Embryophyta</taxon>
        <taxon>Tracheophyta</taxon>
        <taxon>Spermatophyta</taxon>
        <taxon>Magnoliopsida</taxon>
        <taxon>eudicotyledons</taxon>
        <taxon>Gunneridae</taxon>
        <taxon>Pentapetalae</taxon>
        <taxon>rosids</taxon>
        <taxon>fabids</taxon>
        <taxon>Malpighiales</taxon>
        <taxon>Euphorbiaceae</taxon>
        <taxon>Crotonoideae</taxon>
        <taxon>Manihoteae</taxon>
        <taxon>Manihot</taxon>
    </lineage>
</organism>
<accession>A0A2C9VA93</accession>
<feature type="transmembrane region" description="Helical" evidence="19">
    <location>
        <begin position="550"/>
        <end position="577"/>
    </location>
</feature>
<dbReference type="GO" id="GO:0016020">
    <property type="term" value="C:membrane"/>
    <property type="evidence" value="ECO:0007669"/>
    <property type="project" value="UniProtKB-SubCell"/>
</dbReference>
<evidence type="ECO:0000256" key="18">
    <source>
        <dbReference type="SAM" id="MobiDB-lite"/>
    </source>
</evidence>
<dbReference type="AlphaFoldDB" id="A0A2C9VA93"/>
<dbReference type="Proteomes" id="UP000091857">
    <property type="component" value="Chromosome 9"/>
</dbReference>
<dbReference type="FunFam" id="3.30.200.20:FF:000328">
    <property type="entry name" value="Leucine-rich repeat protein kinase family protein"/>
    <property type="match status" value="1"/>
</dbReference>
<evidence type="ECO:0000256" key="3">
    <source>
        <dbReference type="ARBA" id="ARBA00012513"/>
    </source>
</evidence>
<name>A0A2C9VA93_MANES</name>
<feature type="domain" description="Protein kinase" evidence="21">
    <location>
        <begin position="627"/>
        <end position="901"/>
    </location>
</feature>
<keyword evidence="5" id="KW-0433">Leucine-rich repeat</keyword>
<dbReference type="InterPro" id="IPR000719">
    <property type="entry name" value="Prot_kinase_dom"/>
</dbReference>
<evidence type="ECO:0000256" key="13">
    <source>
        <dbReference type="ARBA" id="ARBA00022989"/>
    </source>
</evidence>
<dbReference type="OrthoDB" id="2015206at2759"/>
<dbReference type="PROSITE" id="PS00108">
    <property type="entry name" value="PROTEIN_KINASE_ST"/>
    <property type="match status" value="1"/>
</dbReference>
<keyword evidence="16" id="KW-0325">Glycoprotein</keyword>
<evidence type="ECO:0000256" key="7">
    <source>
        <dbReference type="ARBA" id="ARBA00022692"/>
    </source>
</evidence>
<dbReference type="GO" id="GO:0005524">
    <property type="term" value="F:ATP binding"/>
    <property type="evidence" value="ECO:0007669"/>
    <property type="project" value="UniProtKB-UniRule"/>
</dbReference>
<dbReference type="PROSITE" id="PS50011">
    <property type="entry name" value="PROTEIN_KINASE_DOM"/>
    <property type="match status" value="1"/>
</dbReference>
<reference evidence="23" key="1">
    <citation type="journal article" date="2016" name="Nat. Biotechnol.">
        <title>Sequencing wild and cultivated cassava and related species reveals extensive interspecific hybridization and genetic diversity.</title>
        <authorList>
            <person name="Bredeson J.V."/>
            <person name="Lyons J.B."/>
            <person name="Prochnik S.E."/>
            <person name="Wu G.A."/>
            <person name="Ha C.M."/>
            <person name="Edsinger-Gonzales E."/>
            <person name="Grimwood J."/>
            <person name="Schmutz J."/>
            <person name="Rabbi I.Y."/>
            <person name="Egesi C."/>
            <person name="Nauluvula P."/>
            <person name="Lebot V."/>
            <person name="Ndunguru J."/>
            <person name="Mkamilo G."/>
            <person name="Bart R.S."/>
            <person name="Setter T.L."/>
            <person name="Gleadow R.M."/>
            <person name="Kulakow P."/>
            <person name="Ferguson M.E."/>
            <person name="Rounsley S."/>
            <person name="Rokhsar D.S."/>
        </authorList>
    </citation>
    <scope>NUCLEOTIDE SEQUENCE [LARGE SCALE GENOMIC DNA]</scope>
    <source>
        <strain evidence="23">cv. AM560-2</strain>
    </source>
</reference>
<dbReference type="PROSITE" id="PS00107">
    <property type="entry name" value="PROTEIN_KINASE_ATP"/>
    <property type="match status" value="1"/>
</dbReference>
<dbReference type="GO" id="GO:0045088">
    <property type="term" value="P:regulation of innate immune response"/>
    <property type="evidence" value="ECO:0000318"/>
    <property type="project" value="GO_Central"/>
</dbReference>
<evidence type="ECO:0000256" key="11">
    <source>
        <dbReference type="ARBA" id="ARBA00022777"/>
    </source>
</evidence>
<dbReference type="GO" id="GO:0004674">
    <property type="term" value="F:protein serine/threonine kinase activity"/>
    <property type="evidence" value="ECO:0007669"/>
    <property type="project" value="UniProtKB-KW"/>
</dbReference>
<dbReference type="Pfam" id="PF00560">
    <property type="entry name" value="LRR_1"/>
    <property type="match status" value="3"/>
</dbReference>
<sequence length="960" mass="105322">MATAFLLLFFLVFFAAFHIIFSSTDPRDAAALQSLKNAWQNVPPSWDSGDPCGTPWEGVKCKDSRVTALGLSTMGLKGKLTGDIGGLTELISLDLSFNPNLTGSLTPRLGDLQNLNILILAGCGFTGSIPNELGNLAELYFLALNSNNFTGNIPPSLGKLSKVYWLDLADNQLTGPIPVSTPFTPGLDLLRKAKHFHFNKNKLSGPIPPELFSHDMILIHVLFDGNQLNGTIPDSLGEVQTLEVLRLDRNSLTGEAPTNLNHLTNLVELNLAHNQLIGPLPDLTGMNMLNYVDLSSNFFVTSEAPAWFSTLPFLTTLVIKHGNLQGPLPSTIFSYQQIEQVLLKNNAFSGQLDMGEIIGPKLQLVDLQNNNISSVTITTKYTSKLILEGNPVCSALPDTNYCQFQQPIAKAYSTSLAECGKTQCPGGQKLSPQRCECAYPYAGTFYFRAPYFKDSSDVKRFQSLEMSLWVKLGLAPGSVLLQDPFYNVDDYLQVQLALFPPSGKYFNRTEIMRIGFDLSNQTYKPPREFGPYFFVASPYPFPDEDRGTSISFIAVAGIGIGCALLVLGLVGVGVYAIRQKKRAEKALGLSRPFSSWTPSVKASGGAPQLKGARWFSYVELKKCTNNFSGNNEIGSGGYGKVYRGMLPEGQVVAIKRAQQGSMHSALEFKTEIELLSRVHHKNLVGLLGFCFEQGEQMLVYEFMANGTLRESLSGRSGVHLDWKRRLRIALGSARGLSYLHELADPPIIHRDIKSSNILLDENLTAKVADFGLSKLVSDSAKGHVSTQVKGTLGYLDPEYYMTQQLTEKSDVYSFGVVMLELITAKQPIVKGKYIVREVRKSIDKNDEEHYGLTGMMDPVIRNSGNLVAFGRFLELAMQCVEESAAERPTMSEVVKAIEIILQNDGMNTNSASASSSATEFGTARGAPSHPYNDVTKKDVSDFYGFDYSGGYSPPTRVEPK</sequence>
<dbReference type="FunFam" id="1.10.510.10:FF:000453">
    <property type="entry name" value="LRR receptor-like serine/threonine-protein kinase HSL2"/>
    <property type="match status" value="1"/>
</dbReference>
<keyword evidence="14 19" id="KW-0472">Membrane</keyword>
<dbReference type="SMART" id="SM00220">
    <property type="entry name" value="S_TKc"/>
    <property type="match status" value="1"/>
</dbReference>
<dbReference type="FunFam" id="3.80.10.10:FF:000830">
    <property type="entry name" value="Predicted protein"/>
    <property type="match status" value="1"/>
</dbReference>
<dbReference type="PANTHER" id="PTHR45974:SF242">
    <property type="entry name" value="LEUCINE-RICH REPEAT PROTEIN KINASE FAMILY PROTEIN"/>
    <property type="match status" value="1"/>
</dbReference>
<dbReference type="Gene3D" id="3.30.200.20">
    <property type="entry name" value="Phosphorylase Kinase, domain 1"/>
    <property type="match status" value="1"/>
</dbReference>
<evidence type="ECO:0000256" key="17">
    <source>
        <dbReference type="PROSITE-ProRule" id="PRU10141"/>
    </source>
</evidence>
<feature type="signal peptide" evidence="20">
    <location>
        <begin position="1"/>
        <end position="22"/>
    </location>
</feature>
<evidence type="ECO:0000256" key="14">
    <source>
        <dbReference type="ARBA" id="ARBA00023136"/>
    </source>
</evidence>
<keyword evidence="11" id="KW-0418">Kinase</keyword>
<evidence type="ECO:0000256" key="15">
    <source>
        <dbReference type="ARBA" id="ARBA00023170"/>
    </source>
</evidence>
<evidence type="ECO:0000256" key="9">
    <source>
        <dbReference type="ARBA" id="ARBA00022737"/>
    </source>
</evidence>
<keyword evidence="15" id="KW-0675">Receptor</keyword>
<protein>
    <recommendedName>
        <fullName evidence="3">non-specific serine/threonine protein kinase</fullName>
        <ecNumber evidence="3">2.7.11.1</ecNumber>
    </recommendedName>
</protein>
<dbReference type="InterPro" id="IPR001611">
    <property type="entry name" value="Leu-rich_rpt"/>
</dbReference>
<evidence type="ECO:0000256" key="20">
    <source>
        <dbReference type="SAM" id="SignalP"/>
    </source>
</evidence>
<evidence type="ECO:0000256" key="6">
    <source>
        <dbReference type="ARBA" id="ARBA00022679"/>
    </source>
</evidence>
<dbReference type="Pfam" id="PF08263">
    <property type="entry name" value="LRRNT_2"/>
    <property type="match status" value="1"/>
</dbReference>
<keyword evidence="9" id="KW-0677">Repeat</keyword>
<dbReference type="InterPro" id="IPR017441">
    <property type="entry name" value="Protein_kinase_ATP_BS"/>
</dbReference>
<dbReference type="EMBL" id="CM004395">
    <property type="protein sequence ID" value="OAY41653.1"/>
    <property type="molecule type" value="Genomic_DNA"/>
</dbReference>
<evidence type="ECO:0000256" key="10">
    <source>
        <dbReference type="ARBA" id="ARBA00022741"/>
    </source>
</evidence>
<evidence type="ECO:0000256" key="2">
    <source>
        <dbReference type="ARBA" id="ARBA00008684"/>
    </source>
</evidence>
<dbReference type="Gramene" id="Manes.09G119200.1.v8.1">
    <property type="protein sequence ID" value="Manes.09G119200.1.v8.1.CDS"/>
    <property type="gene ID" value="Manes.09G119200.v8.1"/>
</dbReference>
<dbReference type="Gene3D" id="1.10.510.10">
    <property type="entry name" value="Transferase(Phosphotransferase) domain 1"/>
    <property type="match status" value="1"/>
</dbReference>
<comment type="caution">
    <text evidence="22">The sequence shown here is derived from an EMBL/GenBank/DDBJ whole genome shotgun (WGS) entry which is preliminary data.</text>
</comment>
<keyword evidence="10 17" id="KW-0547">Nucleotide-binding</keyword>
<dbReference type="Pfam" id="PF07714">
    <property type="entry name" value="PK_Tyr_Ser-Thr"/>
    <property type="match status" value="1"/>
</dbReference>
<keyword evidence="7 19" id="KW-0812">Transmembrane</keyword>
<evidence type="ECO:0000256" key="4">
    <source>
        <dbReference type="ARBA" id="ARBA00022527"/>
    </source>
</evidence>
<feature type="binding site" evidence="17">
    <location>
        <position position="655"/>
    </location>
    <ligand>
        <name>ATP</name>
        <dbReference type="ChEBI" id="CHEBI:30616"/>
    </ligand>
</feature>
<comment type="subcellular location">
    <subcellularLocation>
        <location evidence="1">Membrane</location>
        <topology evidence="1">Single-pass type I membrane protein</topology>
    </subcellularLocation>
</comment>
<feature type="region of interest" description="Disordered" evidence="18">
    <location>
        <begin position="908"/>
        <end position="932"/>
    </location>
</feature>
<evidence type="ECO:0000313" key="22">
    <source>
        <dbReference type="EMBL" id="OAY41653.1"/>
    </source>
</evidence>
<evidence type="ECO:0000313" key="23">
    <source>
        <dbReference type="Proteomes" id="UP000091857"/>
    </source>
</evidence>
<evidence type="ECO:0000259" key="21">
    <source>
        <dbReference type="PROSITE" id="PS50011"/>
    </source>
</evidence>
<evidence type="ECO:0000256" key="12">
    <source>
        <dbReference type="ARBA" id="ARBA00022840"/>
    </source>
</evidence>
<dbReference type="InterPro" id="IPR011009">
    <property type="entry name" value="Kinase-like_dom_sf"/>
</dbReference>
<keyword evidence="6" id="KW-0808">Transferase</keyword>
<evidence type="ECO:0000256" key="8">
    <source>
        <dbReference type="ARBA" id="ARBA00022729"/>
    </source>
</evidence>
<dbReference type="InterPro" id="IPR001245">
    <property type="entry name" value="Ser-Thr/Tyr_kinase_cat_dom"/>
</dbReference>
<keyword evidence="12 17" id="KW-0067">ATP-binding</keyword>
<evidence type="ECO:0000256" key="1">
    <source>
        <dbReference type="ARBA" id="ARBA00004479"/>
    </source>
</evidence>
<dbReference type="CDD" id="cd14066">
    <property type="entry name" value="STKc_IRAK"/>
    <property type="match status" value="1"/>
</dbReference>
<keyword evidence="23" id="KW-1185">Reference proteome</keyword>
<dbReference type="InterPro" id="IPR032675">
    <property type="entry name" value="LRR_dom_sf"/>
</dbReference>
<keyword evidence="8 20" id="KW-0732">Signal</keyword>
<feature type="chain" id="PRO_5012745211" description="non-specific serine/threonine protein kinase" evidence="20">
    <location>
        <begin position="23"/>
        <end position="960"/>
    </location>
</feature>
<keyword evidence="4" id="KW-0723">Serine/threonine-protein kinase</keyword>